<evidence type="ECO:0000256" key="1">
    <source>
        <dbReference type="SAM" id="MobiDB-lite"/>
    </source>
</evidence>
<proteinExistence type="predicted"/>
<organism evidence="2">
    <name type="scientific">marine sediment metagenome</name>
    <dbReference type="NCBI Taxonomy" id="412755"/>
    <lineage>
        <taxon>unclassified sequences</taxon>
        <taxon>metagenomes</taxon>
        <taxon>ecological metagenomes</taxon>
    </lineage>
</organism>
<gene>
    <name evidence="2" type="ORF">S01H4_20231</name>
</gene>
<sequence length="151" mass="17033">YGLSIPTKLPSDFRISADYEIRIPGDLAQRATVARMLNPAFELSEEKIMGDLFPEIKNPIEELARVRANQARRHPIHAAITLIESFREEARLLREVKDVKGAELYEKAANLVEASMTAQPEAEEERAAPKPRPEVVPPPAAEPTVERRRTR</sequence>
<reference evidence="2" key="1">
    <citation type="journal article" date="2014" name="Front. Microbiol.">
        <title>High frequency of phylogenetically diverse reductive dehalogenase-homologous genes in deep subseafloor sedimentary metagenomes.</title>
        <authorList>
            <person name="Kawai M."/>
            <person name="Futagami T."/>
            <person name="Toyoda A."/>
            <person name="Takaki Y."/>
            <person name="Nishi S."/>
            <person name="Hori S."/>
            <person name="Arai W."/>
            <person name="Tsubouchi T."/>
            <person name="Morono Y."/>
            <person name="Uchiyama I."/>
            <person name="Ito T."/>
            <person name="Fujiyama A."/>
            <person name="Inagaki F."/>
            <person name="Takami H."/>
        </authorList>
    </citation>
    <scope>NUCLEOTIDE SEQUENCE</scope>
    <source>
        <strain evidence="2">Expedition CK06-06</strain>
    </source>
</reference>
<evidence type="ECO:0000313" key="2">
    <source>
        <dbReference type="EMBL" id="GAG62536.1"/>
    </source>
</evidence>
<feature type="non-terminal residue" evidence="2">
    <location>
        <position position="1"/>
    </location>
</feature>
<accession>X1ARP7</accession>
<feature type="region of interest" description="Disordered" evidence="1">
    <location>
        <begin position="115"/>
        <end position="151"/>
    </location>
</feature>
<protein>
    <submittedName>
        <fullName evidence="2">Uncharacterized protein</fullName>
    </submittedName>
</protein>
<comment type="caution">
    <text evidence="2">The sequence shown here is derived from an EMBL/GenBank/DDBJ whole genome shotgun (WGS) entry which is preliminary data.</text>
</comment>
<dbReference type="EMBL" id="BART01009078">
    <property type="protein sequence ID" value="GAG62536.1"/>
    <property type="molecule type" value="Genomic_DNA"/>
</dbReference>
<dbReference type="AlphaFoldDB" id="X1ARP7"/>
<name>X1ARP7_9ZZZZ</name>